<dbReference type="Proteomes" id="UP000075243">
    <property type="component" value="Unassembled WGS sequence"/>
</dbReference>
<dbReference type="Gramene" id="C.cajan_44598.t">
    <property type="protein sequence ID" value="C.cajan_44598.t.cds1"/>
    <property type="gene ID" value="C.cajan_44598"/>
</dbReference>
<feature type="domain" description="Reverse transcriptase zinc-binding" evidence="1">
    <location>
        <begin position="3"/>
        <end position="69"/>
    </location>
</feature>
<reference evidence="2" key="1">
    <citation type="journal article" date="2012" name="Nat. Biotechnol.">
        <title>Draft genome sequence of pigeonpea (Cajanus cajan), an orphan legume crop of resource-poor farmers.</title>
        <authorList>
            <person name="Varshney R.K."/>
            <person name="Chen W."/>
            <person name="Li Y."/>
            <person name="Bharti A.K."/>
            <person name="Saxena R.K."/>
            <person name="Schlueter J.A."/>
            <person name="Donoghue M.T."/>
            <person name="Azam S."/>
            <person name="Fan G."/>
            <person name="Whaley A.M."/>
            <person name="Farmer A.D."/>
            <person name="Sheridan J."/>
            <person name="Iwata A."/>
            <person name="Tuteja R."/>
            <person name="Penmetsa R.V."/>
            <person name="Wu W."/>
            <person name="Upadhyaya H.D."/>
            <person name="Yang S.P."/>
            <person name="Shah T."/>
            <person name="Saxena K.B."/>
            <person name="Michael T."/>
            <person name="McCombie W.R."/>
            <person name="Yang B."/>
            <person name="Zhang G."/>
            <person name="Yang H."/>
            <person name="Wang J."/>
            <person name="Spillane C."/>
            <person name="Cook D.R."/>
            <person name="May G.D."/>
            <person name="Xu X."/>
            <person name="Jackson S.A."/>
        </authorList>
    </citation>
    <scope>NUCLEOTIDE SEQUENCE [LARGE SCALE GENOMIC DNA]</scope>
</reference>
<organism evidence="2 3">
    <name type="scientific">Cajanus cajan</name>
    <name type="common">Pigeon pea</name>
    <name type="synonym">Cajanus indicus</name>
    <dbReference type="NCBI Taxonomy" id="3821"/>
    <lineage>
        <taxon>Eukaryota</taxon>
        <taxon>Viridiplantae</taxon>
        <taxon>Streptophyta</taxon>
        <taxon>Embryophyta</taxon>
        <taxon>Tracheophyta</taxon>
        <taxon>Spermatophyta</taxon>
        <taxon>Magnoliopsida</taxon>
        <taxon>eudicotyledons</taxon>
        <taxon>Gunneridae</taxon>
        <taxon>Pentapetalae</taxon>
        <taxon>rosids</taxon>
        <taxon>fabids</taxon>
        <taxon>Fabales</taxon>
        <taxon>Fabaceae</taxon>
        <taxon>Papilionoideae</taxon>
        <taxon>50 kb inversion clade</taxon>
        <taxon>NPAAA clade</taxon>
        <taxon>indigoferoid/millettioid clade</taxon>
        <taxon>Phaseoleae</taxon>
        <taxon>Cajanus</taxon>
    </lineage>
</organism>
<gene>
    <name evidence="2" type="ORF">KK1_044003</name>
</gene>
<accession>A0A151QXA8</accession>
<dbReference type="AlphaFoldDB" id="A0A151QXA8"/>
<evidence type="ECO:0000313" key="2">
    <source>
        <dbReference type="EMBL" id="KYP34987.1"/>
    </source>
</evidence>
<dbReference type="InterPro" id="IPR026960">
    <property type="entry name" value="RVT-Znf"/>
</dbReference>
<keyword evidence="3" id="KW-1185">Reference proteome</keyword>
<evidence type="ECO:0000313" key="3">
    <source>
        <dbReference type="Proteomes" id="UP000075243"/>
    </source>
</evidence>
<sequence>MHPYLWSKLIPIKISCFVWRAILNRIPTKQNLLRRKIIEVSKVHYVWCGQTIESLSHLFFECAFAYSVWV</sequence>
<name>A0A151QXA8_CAJCA</name>
<protein>
    <recommendedName>
        <fullName evidence="1">Reverse transcriptase zinc-binding domain-containing protein</fullName>
    </recommendedName>
</protein>
<proteinExistence type="predicted"/>
<evidence type="ECO:0000259" key="1">
    <source>
        <dbReference type="Pfam" id="PF13966"/>
    </source>
</evidence>
<dbReference type="EMBL" id="KQ484466">
    <property type="protein sequence ID" value="KYP34987.1"/>
    <property type="molecule type" value="Genomic_DNA"/>
</dbReference>
<dbReference type="Pfam" id="PF13966">
    <property type="entry name" value="zf-RVT"/>
    <property type="match status" value="1"/>
</dbReference>